<sequence>MPSNPVPIPPRRPPLRQGELIRDGLRDENAEREGPLPIPACLFYACWRRWGAPTLTPSLSLSFPSLHPPLECSSCSLPSCSFISRTRNAPILLLLLLLLLLFVFFFPRWLRQMGRACQPPSQRGILAVTGPGSQYCGSVYCGSPQPVTRFTAKGQFIETWGAPPQQPADHDCMILGLCSPPRPRTRKKKTKNKDEEEDEEKRKKKKKKKKQQQQQQQQSQSPSQQLNG</sequence>
<comment type="caution">
    <text evidence="3">The sequence shown here is derived from an EMBL/GenBank/DDBJ whole genome shotgun (WGS) entry which is preliminary data.</text>
</comment>
<dbReference type="AlphaFoldDB" id="A0A167ZBZ4"/>
<keyword evidence="4" id="KW-1185">Reference proteome</keyword>
<evidence type="ECO:0000313" key="3">
    <source>
        <dbReference type="EMBL" id="KZZ92459.1"/>
    </source>
</evidence>
<evidence type="ECO:0000313" key="4">
    <source>
        <dbReference type="Proteomes" id="UP000078544"/>
    </source>
</evidence>
<evidence type="ECO:0000256" key="1">
    <source>
        <dbReference type="SAM" id="MobiDB-lite"/>
    </source>
</evidence>
<reference evidence="3 4" key="1">
    <citation type="journal article" date="2016" name="Genome Biol. Evol.">
        <title>Divergent and convergent evolution of fungal pathogenicity.</title>
        <authorList>
            <person name="Shang Y."/>
            <person name="Xiao G."/>
            <person name="Zheng P."/>
            <person name="Cen K."/>
            <person name="Zhan S."/>
            <person name="Wang C."/>
        </authorList>
    </citation>
    <scope>NUCLEOTIDE SEQUENCE [LARGE SCALE GENOMIC DNA]</scope>
    <source>
        <strain evidence="3 4">RCEF 2490</strain>
    </source>
</reference>
<dbReference type="OrthoDB" id="4955885at2759"/>
<dbReference type="Proteomes" id="UP000078544">
    <property type="component" value="Unassembled WGS sequence"/>
</dbReference>
<dbReference type="EMBL" id="AZGY01000015">
    <property type="protein sequence ID" value="KZZ92459.1"/>
    <property type="molecule type" value="Genomic_DNA"/>
</dbReference>
<feature type="region of interest" description="Disordered" evidence="1">
    <location>
        <begin position="175"/>
        <end position="228"/>
    </location>
</feature>
<feature type="compositionally biased region" description="Low complexity" evidence="1">
    <location>
        <begin position="212"/>
        <end position="228"/>
    </location>
</feature>
<protein>
    <submittedName>
        <fullName evidence="3">Uncharacterized protein</fullName>
    </submittedName>
</protein>
<organism evidence="3 4">
    <name type="scientific">Moelleriella libera RCEF 2490</name>
    <dbReference type="NCBI Taxonomy" id="1081109"/>
    <lineage>
        <taxon>Eukaryota</taxon>
        <taxon>Fungi</taxon>
        <taxon>Dikarya</taxon>
        <taxon>Ascomycota</taxon>
        <taxon>Pezizomycotina</taxon>
        <taxon>Sordariomycetes</taxon>
        <taxon>Hypocreomycetidae</taxon>
        <taxon>Hypocreales</taxon>
        <taxon>Clavicipitaceae</taxon>
        <taxon>Moelleriella</taxon>
    </lineage>
</organism>
<keyword evidence="2" id="KW-0472">Membrane</keyword>
<feature type="compositionally biased region" description="Basic residues" evidence="1">
    <location>
        <begin position="202"/>
        <end position="211"/>
    </location>
</feature>
<accession>A0A167ZBZ4</accession>
<evidence type="ECO:0000256" key="2">
    <source>
        <dbReference type="SAM" id="Phobius"/>
    </source>
</evidence>
<feature type="transmembrane region" description="Helical" evidence="2">
    <location>
        <begin position="91"/>
        <end position="110"/>
    </location>
</feature>
<proteinExistence type="predicted"/>
<keyword evidence="2" id="KW-0812">Transmembrane</keyword>
<name>A0A167ZBZ4_9HYPO</name>
<gene>
    <name evidence="3" type="ORF">AAL_06085</name>
</gene>
<keyword evidence="2" id="KW-1133">Transmembrane helix</keyword>